<dbReference type="AlphaFoldDB" id="L0A1B9"/>
<accession>L0A1B9</accession>
<evidence type="ECO:0000256" key="2">
    <source>
        <dbReference type="PIRSR" id="PIRSR613078-2"/>
    </source>
</evidence>
<feature type="active site" description="Tele-phosphohistidine intermediate" evidence="1">
    <location>
        <position position="35"/>
    </location>
</feature>
<feature type="binding site" evidence="2">
    <location>
        <position position="86"/>
    </location>
    <ligand>
        <name>substrate</name>
    </ligand>
</feature>
<dbReference type="PANTHER" id="PTHR48100:SF1">
    <property type="entry name" value="HISTIDINE PHOSPHATASE FAMILY PROTEIN-RELATED"/>
    <property type="match status" value="1"/>
</dbReference>
<keyword evidence="4" id="KW-1185">Reference proteome</keyword>
<dbReference type="InterPro" id="IPR013078">
    <property type="entry name" value="His_Pase_superF_clade-1"/>
</dbReference>
<dbReference type="STRING" id="937777.Deipe_1729"/>
<dbReference type="Gene3D" id="3.40.50.1240">
    <property type="entry name" value="Phosphoglycerate mutase-like"/>
    <property type="match status" value="1"/>
</dbReference>
<dbReference type="GO" id="GO:0016791">
    <property type="term" value="F:phosphatase activity"/>
    <property type="evidence" value="ECO:0007669"/>
    <property type="project" value="TreeGrafter"/>
</dbReference>
<dbReference type="eggNOG" id="COG0406">
    <property type="taxonomic scope" value="Bacteria"/>
</dbReference>
<dbReference type="HOGENOM" id="CLU_033323_9_5_0"/>
<dbReference type="InterPro" id="IPR050275">
    <property type="entry name" value="PGM_Phosphatase"/>
</dbReference>
<dbReference type="EMBL" id="CP003382">
    <property type="protein sequence ID" value="AFZ67249.1"/>
    <property type="molecule type" value="Genomic_DNA"/>
</dbReference>
<dbReference type="PATRIC" id="fig|937777.3.peg.1730"/>
<reference evidence="4" key="1">
    <citation type="submission" date="2012-03" db="EMBL/GenBank/DDBJ databases">
        <title>Complete sequence of chromosome of Deinococcus peraridilitoris DSM 19664.</title>
        <authorList>
            <person name="Lucas S."/>
            <person name="Copeland A."/>
            <person name="Lapidus A."/>
            <person name="Glavina del Rio T."/>
            <person name="Dalin E."/>
            <person name="Tice H."/>
            <person name="Bruce D."/>
            <person name="Goodwin L."/>
            <person name="Pitluck S."/>
            <person name="Peters L."/>
            <person name="Mikhailova N."/>
            <person name="Lu M."/>
            <person name="Kyrpides N."/>
            <person name="Mavromatis K."/>
            <person name="Ivanova N."/>
            <person name="Brettin T."/>
            <person name="Detter J.C."/>
            <person name="Han C."/>
            <person name="Larimer F."/>
            <person name="Land M."/>
            <person name="Hauser L."/>
            <person name="Markowitz V."/>
            <person name="Cheng J.-F."/>
            <person name="Hugenholtz P."/>
            <person name="Woyke T."/>
            <person name="Wu D."/>
            <person name="Pukall R."/>
            <person name="Steenblock K."/>
            <person name="Brambilla E."/>
            <person name="Klenk H.-P."/>
            <person name="Eisen J.A."/>
        </authorList>
    </citation>
    <scope>NUCLEOTIDE SEQUENCE [LARGE SCALE GENOMIC DNA]</scope>
    <source>
        <strain evidence="4">DSM 19664 / LMG 22246 / CIP 109416 / KR-200</strain>
    </source>
</reference>
<feature type="active site" description="Proton donor/acceptor" evidence="1">
    <location>
        <position position="110"/>
    </location>
</feature>
<dbReference type="Proteomes" id="UP000010467">
    <property type="component" value="Chromosome"/>
</dbReference>
<proteinExistence type="predicted"/>
<evidence type="ECO:0000256" key="1">
    <source>
        <dbReference type="PIRSR" id="PIRSR613078-1"/>
    </source>
</evidence>
<dbReference type="PANTHER" id="PTHR48100">
    <property type="entry name" value="BROAD-SPECIFICITY PHOSPHATASE YOR283W-RELATED"/>
    <property type="match status" value="1"/>
</dbReference>
<organism evidence="3 4">
    <name type="scientific">Deinococcus peraridilitoris (strain DSM 19664 / LMG 22246 / CIP 109416 / KR-200)</name>
    <dbReference type="NCBI Taxonomy" id="937777"/>
    <lineage>
        <taxon>Bacteria</taxon>
        <taxon>Thermotogati</taxon>
        <taxon>Deinococcota</taxon>
        <taxon>Deinococci</taxon>
        <taxon>Deinococcales</taxon>
        <taxon>Deinococcaceae</taxon>
        <taxon>Deinococcus</taxon>
    </lineage>
</organism>
<dbReference type="Pfam" id="PF00300">
    <property type="entry name" value="His_Phos_1"/>
    <property type="match status" value="1"/>
</dbReference>
<dbReference type="SMART" id="SM00855">
    <property type="entry name" value="PGAM"/>
    <property type="match status" value="1"/>
</dbReference>
<gene>
    <name evidence="3" type="ordered locus">Deipe_1729</name>
</gene>
<dbReference type="CDD" id="cd07067">
    <property type="entry name" value="HP_PGM_like"/>
    <property type="match status" value="1"/>
</dbReference>
<dbReference type="SUPFAM" id="SSF53254">
    <property type="entry name" value="Phosphoglycerate mutase-like"/>
    <property type="match status" value="1"/>
</dbReference>
<dbReference type="InterPro" id="IPR029033">
    <property type="entry name" value="His_PPase_superfam"/>
</dbReference>
<protein>
    <submittedName>
        <fullName evidence="3">Fructose-2,6-bisphosphatase</fullName>
    </submittedName>
</protein>
<dbReference type="KEGG" id="dpd:Deipe_1729"/>
<evidence type="ECO:0000313" key="3">
    <source>
        <dbReference type="EMBL" id="AFZ67249.1"/>
    </source>
</evidence>
<evidence type="ECO:0000313" key="4">
    <source>
        <dbReference type="Proteomes" id="UP000010467"/>
    </source>
</evidence>
<dbReference type="GO" id="GO:0005737">
    <property type="term" value="C:cytoplasm"/>
    <property type="evidence" value="ECO:0007669"/>
    <property type="project" value="TreeGrafter"/>
</dbReference>
<name>L0A1B9_DEIPD</name>
<sequence length="233" mass="25629">MGLCIVSVDRAEVACPEQATLIRYAERVNITFLRHGRSRADDEGVHEGRYDSPLTNVGREQAQLLARYWQTNPPNFDQVVCSPLQRALETARILGTALALEPRIDSDWMEFDNGPLAGLTREEALARYPIPAARGRFDALTADGGESEASFHRRASSALERVVQGGGEHVLVVAHGGILNAALHELTRNDRVRFAFGDTGFTTVAYHPPTESLRVLGVNQQPHLTSESHPLAR</sequence>